<organism evidence="2 3">
    <name type="scientific">Cryptomeria japonica</name>
    <name type="common">Japanese cedar</name>
    <name type="synonym">Cupressus japonica</name>
    <dbReference type="NCBI Taxonomy" id="3369"/>
    <lineage>
        <taxon>Eukaryota</taxon>
        <taxon>Viridiplantae</taxon>
        <taxon>Streptophyta</taxon>
        <taxon>Embryophyta</taxon>
        <taxon>Tracheophyta</taxon>
        <taxon>Spermatophyta</taxon>
        <taxon>Pinopsida</taxon>
        <taxon>Pinidae</taxon>
        <taxon>Conifers II</taxon>
        <taxon>Cupressales</taxon>
        <taxon>Cupressaceae</taxon>
        <taxon>Cryptomeria</taxon>
    </lineage>
</organism>
<accession>A0AAD3NN60</accession>
<dbReference type="EMBL" id="BSEH01000494">
    <property type="protein sequence ID" value="GLJ58707.1"/>
    <property type="molecule type" value="Genomic_DNA"/>
</dbReference>
<gene>
    <name evidence="1" type="ORF">SUGI_1469340</name>
    <name evidence="2" type="ORF">SUGI_1474460</name>
</gene>
<evidence type="ECO:0000313" key="2">
    <source>
        <dbReference type="EMBL" id="GLJ58760.1"/>
    </source>
</evidence>
<dbReference type="EMBL" id="BSEH01000521">
    <property type="protein sequence ID" value="GLJ58760.1"/>
    <property type="molecule type" value="Genomic_DNA"/>
</dbReference>
<name>A0AAD3NN60_CRYJA</name>
<evidence type="ECO:0000313" key="3">
    <source>
        <dbReference type="Proteomes" id="UP001234787"/>
    </source>
</evidence>
<protein>
    <submittedName>
        <fullName evidence="2">Uncharacterized protein</fullName>
    </submittedName>
</protein>
<reference evidence="2" key="1">
    <citation type="submission" date="2022-12" db="EMBL/GenBank/DDBJ databases">
        <title>Chromosome-Level Genome Assembly of Japanese Cedar (Cryptomeriajaponica D. Don).</title>
        <authorList>
            <person name="Fujino T."/>
            <person name="Yamaguchi K."/>
            <person name="Yokoyama T."/>
            <person name="Hamanaka T."/>
            <person name="Harazono Y."/>
            <person name="Kamada H."/>
            <person name="Kobayashi W."/>
            <person name="Ujino-Ihara T."/>
            <person name="Uchiyama K."/>
            <person name="Matsumoto A."/>
            <person name="Izuno A."/>
            <person name="Tsumura Y."/>
            <person name="Toyoda A."/>
            <person name="Shigenobu S."/>
            <person name="Moriguchi Y."/>
            <person name="Ueno S."/>
            <person name="Kasahara M."/>
        </authorList>
    </citation>
    <scope>NUCLEOTIDE SEQUENCE</scope>
</reference>
<dbReference type="AlphaFoldDB" id="A0AAD3NN60"/>
<sequence length="107" mass="11308">MTVSPVQSEHFVPMNRGRPSLNYRVEPMGDMCHLYPPDFVSDAAGRSFAFSGLHLGQFGVTNIVRSYSRPGPIEGIGGSTDVAASIASPGGPTINEFIELSIIVGGI</sequence>
<comment type="caution">
    <text evidence="2">The sequence shown here is derived from an EMBL/GenBank/DDBJ whole genome shotgun (WGS) entry which is preliminary data.</text>
</comment>
<proteinExistence type="predicted"/>
<dbReference type="Proteomes" id="UP001234787">
    <property type="component" value="Unassembled WGS sequence"/>
</dbReference>
<evidence type="ECO:0000313" key="1">
    <source>
        <dbReference type="EMBL" id="GLJ58707.1"/>
    </source>
</evidence>
<keyword evidence="3" id="KW-1185">Reference proteome</keyword>